<dbReference type="AlphaFoldDB" id="G6XIH5"/>
<name>G6XIH5_9PROT</name>
<sequence length="162" mass="17944">MTGRAPEGPSSATAHLYLREEQIRQSYESLMLGWRALNAGCEALLREYGLGAAHHRILFLVAVHPGITPGVLLGCLGITKQSLGRALGDLRERNFLIQSEGRHDRRKRPLHLTAQGQAIERDLFKLIREAMTQAYREAGVTAVEGFRRVLVPLQIPTGENAP</sequence>
<dbReference type="SMART" id="SM00347">
    <property type="entry name" value="HTH_MARR"/>
    <property type="match status" value="1"/>
</dbReference>
<dbReference type="RefSeq" id="WP_008851532.1">
    <property type="nucleotide sequence ID" value="NZ_AGQV01000002.1"/>
</dbReference>
<dbReference type="STRING" id="1088869.GMO_13850"/>
<dbReference type="PANTHER" id="PTHR33164">
    <property type="entry name" value="TRANSCRIPTIONAL REGULATOR, MARR FAMILY"/>
    <property type="match status" value="1"/>
</dbReference>
<dbReference type="GO" id="GO:0003700">
    <property type="term" value="F:DNA-binding transcription factor activity"/>
    <property type="evidence" value="ECO:0007669"/>
    <property type="project" value="InterPro"/>
</dbReference>
<dbReference type="PANTHER" id="PTHR33164:SF44">
    <property type="entry name" value="TRANSCRIPTIONAL REGULATORY PROTEIN"/>
    <property type="match status" value="1"/>
</dbReference>
<dbReference type="InterPro" id="IPR036388">
    <property type="entry name" value="WH-like_DNA-bd_sf"/>
</dbReference>
<dbReference type="Pfam" id="PF12802">
    <property type="entry name" value="MarR_2"/>
    <property type="match status" value="1"/>
</dbReference>
<organism evidence="2 3">
    <name type="scientific">Gluconobacter morbifer G707</name>
    <dbReference type="NCBI Taxonomy" id="1088869"/>
    <lineage>
        <taxon>Bacteria</taxon>
        <taxon>Pseudomonadati</taxon>
        <taxon>Pseudomonadota</taxon>
        <taxon>Alphaproteobacteria</taxon>
        <taxon>Acetobacterales</taxon>
        <taxon>Acetobacteraceae</taxon>
        <taxon>Gluconobacter</taxon>
    </lineage>
</organism>
<protein>
    <submittedName>
        <fullName evidence="2">Transcriptional regulator</fullName>
    </submittedName>
</protein>
<evidence type="ECO:0000313" key="3">
    <source>
        <dbReference type="Proteomes" id="UP000004949"/>
    </source>
</evidence>
<dbReference type="OrthoDB" id="9799368at2"/>
<keyword evidence="3" id="KW-1185">Reference proteome</keyword>
<dbReference type="InterPro" id="IPR000835">
    <property type="entry name" value="HTH_MarR-typ"/>
</dbReference>
<dbReference type="SUPFAM" id="SSF46785">
    <property type="entry name" value="Winged helix' DNA-binding domain"/>
    <property type="match status" value="1"/>
</dbReference>
<evidence type="ECO:0000313" key="2">
    <source>
        <dbReference type="EMBL" id="EHH68615.1"/>
    </source>
</evidence>
<reference evidence="2 3" key="1">
    <citation type="submission" date="2011-10" db="EMBL/GenBank/DDBJ databases">
        <title>Genome sequence of Gluconobacter morbifer G707, isolated from Drosophila gut.</title>
        <authorList>
            <person name="Lee W.-J."/>
            <person name="Kim E.-K."/>
        </authorList>
    </citation>
    <scope>NUCLEOTIDE SEQUENCE [LARGE SCALE GENOMIC DNA]</scope>
    <source>
        <strain evidence="2 3">G707</strain>
    </source>
</reference>
<dbReference type="GO" id="GO:0006950">
    <property type="term" value="P:response to stress"/>
    <property type="evidence" value="ECO:0007669"/>
    <property type="project" value="TreeGrafter"/>
</dbReference>
<comment type="caution">
    <text evidence="2">The sequence shown here is derived from an EMBL/GenBank/DDBJ whole genome shotgun (WGS) entry which is preliminary data.</text>
</comment>
<proteinExistence type="predicted"/>
<dbReference type="InterPro" id="IPR039422">
    <property type="entry name" value="MarR/SlyA-like"/>
</dbReference>
<accession>G6XIH5</accession>
<dbReference type="PATRIC" id="fig|1088869.3.peg.1386"/>
<evidence type="ECO:0000259" key="1">
    <source>
        <dbReference type="PROSITE" id="PS50995"/>
    </source>
</evidence>
<dbReference type="PROSITE" id="PS50995">
    <property type="entry name" value="HTH_MARR_2"/>
    <property type="match status" value="1"/>
</dbReference>
<dbReference type="Gene3D" id="1.10.10.10">
    <property type="entry name" value="Winged helix-like DNA-binding domain superfamily/Winged helix DNA-binding domain"/>
    <property type="match status" value="1"/>
</dbReference>
<dbReference type="InterPro" id="IPR036390">
    <property type="entry name" value="WH_DNA-bd_sf"/>
</dbReference>
<feature type="domain" description="HTH marR-type" evidence="1">
    <location>
        <begin position="13"/>
        <end position="155"/>
    </location>
</feature>
<dbReference type="Proteomes" id="UP000004949">
    <property type="component" value="Unassembled WGS sequence"/>
</dbReference>
<dbReference type="eggNOG" id="COG1846">
    <property type="taxonomic scope" value="Bacteria"/>
</dbReference>
<dbReference type="EMBL" id="AGQV01000002">
    <property type="protein sequence ID" value="EHH68615.1"/>
    <property type="molecule type" value="Genomic_DNA"/>
</dbReference>
<gene>
    <name evidence="2" type="ORF">GMO_13850</name>
</gene>